<keyword evidence="2" id="KW-1185">Reference proteome</keyword>
<dbReference type="EMBL" id="CP003879">
    <property type="protein sequence ID" value="AFU68311.1"/>
    <property type="molecule type" value="Genomic_DNA"/>
</dbReference>
<name>K4IGV9_PSYTT</name>
<reference evidence="1" key="2">
    <citation type="submission" date="2012-09" db="EMBL/GenBank/DDBJ databases">
        <title>The complete sequence of Psychroflexus torquis an extreme psychrophile from sea-ice that is stimulated by light.</title>
        <authorList>
            <person name="Feng S."/>
            <person name="Powell S.M."/>
            <person name="Bowman J.P."/>
        </authorList>
    </citation>
    <scope>NUCLEOTIDE SEQUENCE [LARGE SCALE GENOMIC DNA]</scope>
    <source>
        <strain evidence="1">ATCC 700755</strain>
    </source>
</reference>
<evidence type="ECO:0000313" key="2">
    <source>
        <dbReference type="Proteomes" id="UP000008514"/>
    </source>
</evidence>
<protein>
    <submittedName>
        <fullName evidence="1">Uncharacterized protein</fullName>
    </submittedName>
</protein>
<proteinExistence type="predicted"/>
<gene>
    <name evidence="1" type="ordered locus">P700755_001384</name>
</gene>
<accession>K4IGV9</accession>
<reference evidence="1" key="1">
    <citation type="submission" date="2006-03" db="EMBL/GenBank/DDBJ databases">
        <authorList>
            <person name="Bowman J."/>
            <person name="Ferriera S."/>
            <person name="Johnson J."/>
            <person name="Kravitz S."/>
            <person name="Halpern A."/>
            <person name="Remington K."/>
            <person name="Beeson K."/>
            <person name="Tran B."/>
            <person name="Rogers Y.-H."/>
            <person name="Friedman R."/>
            <person name="Venter J.C."/>
        </authorList>
    </citation>
    <scope>NUCLEOTIDE SEQUENCE [LARGE SCALE GENOMIC DNA]</scope>
    <source>
        <strain evidence="1">ATCC 700755</strain>
    </source>
</reference>
<dbReference type="KEGG" id="ptq:P700755_001384"/>
<organism evidence="1 2">
    <name type="scientific">Psychroflexus torquis (strain ATCC 700755 / CIP 106069 / ACAM 623)</name>
    <dbReference type="NCBI Taxonomy" id="313595"/>
    <lineage>
        <taxon>Bacteria</taxon>
        <taxon>Pseudomonadati</taxon>
        <taxon>Bacteroidota</taxon>
        <taxon>Flavobacteriia</taxon>
        <taxon>Flavobacteriales</taxon>
        <taxon>Flavobacteriaceae</taxon>
        <taxon>Psychroflexus</taxon>
    </lineage>
</organism>
<evidence type="ECO:0000313" key="1">
    <source>
        <dbReference type="EMBL" id="AFU68311.1"/>
    </source>
</evidence>
<sequence length="66" mass="7725">MSAFNFANVSVMVNSGIKNNKLPIKQLAKTFYFVLSFYFKAKFKNLAVFVKINKSLLSVFYARYWK</sequence>
<dbReference type="AlphaFoldDB" id="K4IGV9"/>
<dbReference type="HOGENOM" id="CLU_2828105_0_0_10"/>
<dbReference type="Proteomes" id="UP000008514">
    <property type="component" value="Chromosome"/>
</dbReference>